<sequence>MSASVKLHIDDVRIQEIKELIPPAHVLREFPATPKAAEIAYEARQGIHRILFGADDRLLVVIGPCSIHDLDAALEYARKLKVEAARHKDDLLVVMRVYFEKPRTTVGWKGLINDPYLDNSFRINEGVRLARKLLWEINEMGLPAGTEFLDMITPQYIADLIAWGAIGARTTESQVHRELASGLSCPVGFKNGTDGNVRIAVDAIKAAQSPHHFLSVTKAGHSAIVTTLGNEDCHVILRGGKSTNYDAVSVDAACKELAAAGVPGKVMIDFSHANSRKQHRLQIEVARDVGAQMAAGDDRIIGVMVESHLKEGRQDLIPGKELEYGKSITDACLGWEDSVTVLEILAEAVRQRRVKRADLE</sequence>
<dbReference type="InterPro" id="IPR006218">
    <property type="entry name" value="DAHP1/KDSA"/>
</dbReference>
<dbReference type="PIRSF" id="PIRSF001361">
    <property type="entry name" value="DAHP_synthase"/>
    <property type="match status" value="1"/>
</dbReference>
<dbReference type="Gene3D" id="3.20.20.70">
    <property type="entry name" value="Aldolase class I"/>
    <property type="match status" value="1"/>
</dbReference>
<comment type="pathway">
    <text evidence="2 8">Metabolic intermediate biosynthesis; chorismate biosynthesis; chorismate from D-erythrose 4-phosphate and phosphoenolpyruvate: step 1/7.</text>
</comment>
<evidence type="ECO:0000256" key="7">
    <source>
        <dbReference type="ARBA" id="ARBA00047508"/>
    </source>
</evidence>
<evidence type="ECO:0000256" key="2">
    <source>
        <dbReference type="ARBA" id="ARBA00004688"/>
    </source>
</evidence>
<dbReference type="Proteomes" id="UP000615989">
    <property type="component" value="Unassembled WGS sequence"/>
</dbReference>
<evidence type="ECO:0000256" key="3">
    <source>
        <dbReference type="ARBA" id="ARBA00007985"/>
    </source>
</evidence>
<organism evidence="10 11">
    <name type="scientific">Aromatoleum anaerobium</name>
    <dbReference type="NCBI Taxonomy" id="182180"/>
    <lineage>
        <taxon>Bacteria</taxon>
        <taxon>Pseudomonadati</taxon>
        <taxon>Pseudomonadota</taxon>
        <taxon>Betaproteobacteria</taxon>
        <taxon>Rhodocyclales</taxon>
        <taxon>Rhodocyclaceae</taxon>
        <taxon>Aromatoleum</taxon>
    </lineage>
</organism>
<keyword evidence="4 8" id="KW-0028">Amino-acid biosynthesis</keyword>
<evidence type="ECO:0000256" key="6">
    <source>
        <dbReference type="ARBA" id="ARBA00023141"/>
    </source>
</evidence>
<dbReference type="GO" id="GO:0003849">
    <property type="term" value="F:3-deoxy-7-phosphoheptulonate synthase activity"/>
    <property type="evidence" value="ECO:0007669"/>
    <property type="project" value="UniProtKB-EC"/>
</dbReference>
<dbReference type="PANTHER" id="PTHR21225:SF12">
    <property type="entry name" value="PHOSPHO-2-DEHYDRO-3-DEOXYHEPTONATE ALDOLASE, TYROSINE-INHIBITED"/>
    <property type="match status" value="1"/>
</dbReference>
<evidence type="ECO:0000256" key="4">
    <source>
        <dbReference type="ARBA" id="ARBA00022605"/>
    </source>
</evidence>
<dbReference type="NCBIfam" id="NF009395">
    <property type="entry name" value="PRK12755.1"/>
    <property type="match status" value="1"/>
</dbReference>
<proteinExistence type="inferred from homology"/>
<reference evidence="10" key="1">
    <citation type="submission" date="2019-12" db="EMBL/GenBank/DDBJ databases">
        <title>Comparative genomics gives insights into the taxonomy of the Azoarcus-Aromatoleum group and reveals separate origins of nif in the plant-associated Azoarcus and non-plant-associated Aromatoleum sub-groups.</title>
        <authorList>
            <person name="Lafos M."/>
            <person name="Maluk M."/>
            <person name="Batista M."/>
            <person name="Junghare M."/>
            <person name="Carmona M."/>
            <person name="Faoro H."/>
            <person name="Cruz L.M."/>
            <person name="Battistoni F."/>
            <person name="De Souza E."/>
            <person name="Pedrosa F."/>
            <person name="Chen W.-M."/>
            <person name="Poole P.S."/>
            <person name="Dixon R.A."/>
            <person name="James E.K."/>
        </authorList>
    </citation>
    <scope>NUCLEOTIDE SEQUENCE</scope>
    <source>
        <strain evidence="10">LuFRes1</strain>
    </source>
</reference>
<evidence type="ECO:0000313" key="11">
    <source>
        <dbReference type="Proteomes" id="UP000615989"/>
    </source>
</evidence>
<dbReference type="PANTHER" id="PTHR21225">
    <property type="entry name" value="PHOSPHO-2-DEHYDRO-3-DEOXYHEPTONATE ALDOLASE DAHP SYNTHETASE"/>
    <property type="match status" value="1"/>
</dbReference>
<dbReference type="EC" id="2.5.1.54" evidence="8"/>
<dbReference type="NCBIfam" id="NF006723">
    <property type="entry name" value="PRK09261.1-1"/>
    <property type="match status" value="1"/>
</dbReference>
<dbReference type="SUPFAM" id="SSF51569">
    <property type="entry name" value="Aldolase"/>
    <property type="match status" value="1"/>
</dbReference>
<protein>
    <recommendedName>
        <fullName evidence="8">Phospho-2-dehydro-3-deoxyheptonate aldolase</fullName>
        <ecNumber evidence="8">2.5.1.54</ecNumber>
    </recommendedName>
</protein>
<gene>
    <name evidence="10" type="primary">aroG</name>
    <name evidence="10" type="ORF">GO606_05340</name>
</gene>
<comment type="caution">
    <text evidence="10">The sequence shown here is derived from an EMBL/GenBank/DDBJ whole genome shotgun (WGS) entry which is preliminary data.</text>
</comment>
<dbReference type="EMBL" id="WTVG01000010">
    <property type="protein sequence ID" value="NMG24159.1"/>
    <property type="molecule type" value="Genomic_DNA"/>
</dbReference>
<evidence type="ECO:0000256" key="8">
    <source>
        <dbReference type="PIRNR" id="PIRNR001361"/>
    </source>
</evidence>
<keyword evidence="5 8" id="KW-0808">Transferase</keyword>
<name>A0ABX1PI33_9RHOO</name>
<evidence type="ECO:0000256" key="5">
    <source>
        <dbReference type="ARBA" id="ARBA00022679"/>
    </source>
</evidence>
<dbReference type="InterPro" id="IPR013785">
    <property type="entry name" value="Aldolase_TIM"/>
</dbReference>
<evidence type="ECO:0000256" key="1">
    <source>
        <dbReference type="ARBA" id="ARBA00003726"/>
    </source>
</evidence>
<dbReference type="RefSeq" id="WP_169117577.1">
    <property type="nucleotide sequence ID" value="NZ_WTVG02000037.1"/>
</dbReference>
<dbReference type="NCBIfam" id="NF009396">
    <property type="entry name" value="PRK12756.1"/>
    <property type="match status" value="1"/>
</dbReference>
<dbReference type="InterPro" id="IPR006219">
    <property type="entry name" value="DAHP_synth_1"/>
</dbReference>
<keyword evidence="11" id="KW-1185">Reference proteome</keyword>
<dbReference type="NCBIfam" id="TIGR00034">
    <property type="entry name" value="aroFGH"/>
    <property type="match status" value="1"/>
</dbReference>
<dbReference type="Pfam" id="PF00793">
    <property type="entry name" value="DAHP_synth_1"/>
    <property type="match status" value="1"/>
</dbReference>
<comment type="function">
    <text evidence="1 8">Stereospecific condensation of phosphoenolpyruvate (PEP) and D-erythrose-4-phosphate (E4P) giving rise to 3-deoxy-D-arabino-heptulosonate-7-phosphate (DAHP).</text>
</comment>
<evidence type="ECO:0000313" key="10">
    <source>
        <dbReference type="EMBL" id="NMG24159.1"/>
    </source>
</evidence>
<keyword evidence="6 8" id="KW-0057">Aromatic amino acid biosynthesis</keyword>
<comment type="catalytic activity">
    <reaction evidence="7 8">
        <text>D-erythrose 4-phosphate + phosphoenolpyruvate + H2O = 7-phospho-2-dehydro-3-deoxy-D-arabino-heptonate + phosphate</text>
        <dbReference type="Rhea" id="RHEA:14717"/>
        <dbReference type="ChEBI" id="CHEBI:15377"/>
        <dbReference type="ChEBI" id="CHEBI:16897"/>
        <dbReference type="ChEBI" id="CHEBI:43474"/>
        <dbReference type="ChEBI" id="CHEBI:58394"/>
        <dbReference type="ChEBI" id="CHEBI:58702"/>
        <dbReference type="EC" id="2.5.1.54"/>
    </reaction>
</comment>
<comment type="similarity">
    <text evidence="3 8">Belongs to the class-I DAHP synthase family.</text>
</comment>
<feature type="domain" description="DAHP synthetase I/KDSA" evidence="9">
    <location>
        <begin position="45"/>
        <end position="342"/>
    </location>
</feature>
<evidence type="ECO:0000259" key="9">
    <source>
        <dbReference type="Pfam" id="PF00793"/>
    </source>
</evidence>
<accession>A0ABX1PI33</accession>